<protein>
    <submittedName>
        <fullName evidence="1">Uncharacterized protein</fullName>
    </submittedName>
</protein>
<dbReference type="EMBL" id="GG663363">
    <property type="protein sequence ID" value="EEH11180.1"/>
    <property type="molecule type" value="Genomic_DNA"/>
</dbReference>
<evidence type="ECO:0000313" key="2">
    <source>
        <dbReference type="Proteomes" id="UP000001631"/>
    </source>
</evidence>
<dbReference type="RefSeq" id="XP_045291660.1">
    <property type="nucleotide sequence ID" value="XM_045427685.1"/>
</dbReference>
<proteinExistence type="predicted"/>
<dbReference type="GeneID" id="69033652"/>
<evidence type="ECO:0000313" key="1">
    <source>
        <dbReference type="EMBL" id="EEH11180.1"/>
    </source>
</evidence>
<organism evidence="1 2">
    <name type="scientific">Ajellomyces capsulatus (strain G186AR / H82 / ATCC MYA-2454 / RMSCC 2432)</name>
    <name type="common">Darling's disease fungus</name>
    <name type="synonym">Histoplasma capsulatum</name>
    <dbReference type="NCBI Taxonomy" id="447093"/>
    <lineage>
        <taxon>Eukaryota</taxon>
        <taxon>Fungi</taxon>
        <taxon>Dikarya</taxon>
        <taxon>Ascomycota</taxon>
        <taxon>Pezizomycotina</taxon>
        <taxon>Eurotiomycetes</taxon>
        <taxon>Eurotiomycetidae</taxon>
        <taxon>Onygenales</taxon>
        <taxon>Ajellomycetaceae</taxon>
        <taxon>Histoplasma</taxon>
    </lineage>
</organism>
<dbReference type="STRING" id="447093.C0NBY9"/>
<sequence length="274" mass="29948">MGIGSAGLQIKGCKEIMALETSTGSVPRAFQNTVNYLSRTSCETSWKGTLLDNHLKSVADSKKNSSIKATLAFAGRRHASAKGTQEQRNPAPIALPHAFGRKQVSLEQGYHDVFNLLRSLLWKPLHRGLKPQRNGCTGDLKQIDCRGLSGMPFLAFAYMSFTYADQAPSLCNGPKLWHMGDHIPGKPLEALNPSRWRSTESRLRSNIPLELESIGKSVWVNLSEVYIARELGSVVTFSFVDNAFTLSTLVEEDFGVGVLRASAFVSGGVQSIAH</sequence>
<gene>
    <name evidence="1" type="ORF">HCBG_00635</name>
</gene>
<accession>C0NBY9</accession>
<dbReference type="Proteomes" id="UP000001631">
    <property type="component" value="Unassembled WGS sequence"/>
</dbReference>
<name>C0NBY9_AJECG</name>
<reference evidence="1" key="1">
    <citation type="submission" date="2009-02" db="EMBL/GenBank/DDBJ databases">
        <title>The Genome Sequence of Ajellomyces capsulatus strain G186AR.</title>
        <authorList>
            <consortium name="The Broad Institute Genome Sequencing Platform"/>
            <person name="Champion M."/>
            <person name="Cuomo C."/>
            <person name="Ma L.-J."/>
            <person name="Henn M.R."/>
            <person name="Sil A."/>
            <person name="Goldman B."/>
            <person name="Young S.K."/>
            <person name="Kodira C.D."/>
            <person name="Zeng Q."/>
            <person name="Koehrsen M."/>
            <person name="Alvarado L."/>
            <person name="Berlin A."/>
            <person name="Borenstein D."/>
            <person name="Chen Z."/>
            <person name="Engels R."/>
            <person name="Freedman E."/>
            <person name="Gellesch M."/>
            <person name="Goldberg J."/>
            <person name="Griggs A."/>
            <person name="Gujja S."/>
            <person name="Heiman D."/>
            <person name="Hepburn T."/>
            <person name="Howarth C."/>
            <person name="Jen D."/>
            <person name="Larson L."/>
            <person name="Lewis B."/>
            <person name="Mehta T."/>
            <person name="Park D."/>
            <person name="Pearson M."/>
            <person name="Roberts A."/>
            <person name="Saif S."/>
            <person name="Shea T."/>
            <person name="Shenoy N."/>
            <person name="Sisk P."/>
            <person name="Stolte C."/>
            <person name="Sykes S."/>
            <person name="Walk T."/>
            <person name="White J."/>
            <person name="Yandava C."/>
            <person name="Klein B."/>
            <person name="McEwen J.G."/>
            <person name="Puccia R."/>
            <person name="Goldman G.H."/>
            <person name="Felipe M.S."/>
            <person name="Nino-Vega G."/>
            <person name="San-Blas G."/>
            <person name="Taylor J."/>
            <person name="Mendoza L."/>
            <person name="Galagan J."/>
            <person name="Nusbaum C."/>
            <person name="Birren B."/>
        </authorList>
    </citation>
    <scope>NUCLEOTIDE SEQUENCE</scope>
    <source>
        <strain evidence="1">G186AR</strain>
    </source>
</reference>
<keyword evidence="2" id="KW-1185">Reference proteome</keyword>
<dbReference type="AlphaFoldDB" id="C0NBY9"/>
<dbReference type="HOGENOM" id="CLU_1015529_0_0_1"/>
<dbReference type="InParanoid" id="C0NBY9"/>